<dbReference type="SUPFAM" id="SSF56349">
    <property type="entry name" value="DNA breaking-rejoining enzymes"/>
    <property type="match status" value="1"/>
</dbReference>
<feature type="domain" description="Core-binding (CB)" evidence="7">
    <location>
        <begin position="192"/>
        <end position="275"/>
    </location>
</feature>
<dbReference type="Proteomes" id="UP000818323">
    <property type="component" value="Unassembled WGS sequence"/>
</dbReference>
<dbReference type="InterPro" id="IPR050090">
    <property type="entry name" value="Tyrosine_recombinase_XerCD"/>
</dbReference>
<proteinExistence type="predicted"/>
<dbReference type="InterPro" id="IPR010998">
    <property type="entry name" value="Integrase_recombinase_N"/>
</dbReference>
<dbReference type="PROSITE" id="PS51900">
    <property type="entry name" value="CB"/>
    <property type="match status" value="1"/>
</dbReference>
<evidence type="ECO:0000256" key="4">
    <source>
        <dbReference type="PROSITE-ProRule" id="PRU01248"/>
    </source>
</evidence>
<dbReference type="PANTHER" id="PTHR30349">
    <property type="entry name" value="PHAGE INTEGRASE-RELATED"/>
    <property type="match status" value="1"/>
</dbReference>
<keyword evidence="3" id="KW-0233">DNA recombination</keyword>
<keyword evidence="2 4" id="KW-0238">DNA-binding</keyword>
<keyword evidence="9" id="KW-1185">Reference proteome</keyword>
<evidence type="ECO:0000256" key="1">
    <source>
        <dbReference type="ARBA" id="ARBA00022908"/>
    </source>
</evidence>
<evidence type="ECO:0000259" key="7">
    <source>
        <dbReference type="PROSITE" id="PS51900"/>
    </source>
</evidence>
<dbReference type="InterPro" id="IPR011010">
    <property type="entry name" value="DNA_brk_join_enz"/>
</dbReference>
<sequence length="509" mass="56847">MILRMAAPWKHPDTGVFYLRQRTPEDLVARLKGTMVTLPVGEGSKSVRIGEFIQISLRTKEPPIAKERHAAADAALKEFWKQKRAETAPLVAENWPEVPAAPAPNLTMEWNVAVDRFQPSASAALTDLGIADTDANRSRIVSGVASLMDEVAARLSPGLGQGITGPRSSSQSSPSPEPALHSKPRVEAQLQVTVHELWKRWSAYQVDKRAPSTIRRYKPIFNSLATYCGARSIQAITGDQIYAWAEHRRDVDGIKPKVINRNDLAAVKSIFRWATTHQGKKLIALNPAEKIRLDEIREVASRERHFREAEVQAILDLANAETFNERNPSFARAKRWCPWLCAYSGARVSEITALQVEDIRQEQGSWVMHFGQTKSGNARTVPLHEHLIEQGFLDVVRAVGTGPLFYDPKRHSPDAIFGGSEQRAQKLAKWLRKSVGLDPKVDPNHGWRHTFKNRALDAGIKERISDAIVGHAPSSVARKYEAPTIRMMAKALERFPRYRATPCNDDVAS</sequence>
<name>A0ABW9Z0L0_9HYPH</name>
<dbReference type="Pfam" id="PF20172">
    <property type="entry name" value="DUF6538"/>
    <property type="match status" value="1"/>
</dbReference>
<dbReference type="InterPro" id="IPR044068">
    <property type="entry name" value="CB"/>
</dbReference>
<comment type="caution">
    <text evidence="8">The sequence shown here is derived from an EMBL/GenBank/DDBJ whole genome shotgun (WGS) entry which is preliminary data.</text>
</comment>
<evidence type="ECO:0000259" key="6">
    <source>
        <dbReference type="PROSITE" id="PS51898"/>
    </source>
</evidence>
<evidence type="ECO:0000313" key="9">
    <source>
        <dbReference type="Proteomes" id="UP000818323"/>
    </source>
</evidence>
<evidence type="ECO:0000313" key="8">
    <source>
        <dbReference type="EMBL" id="NBJ26189.1"/>
    </source>
</evidence>
<dbReference type="InterPro" id="IPR002104">
    <property type="entry name" value="Integrase_catalytic"/>
</dbReference>
<evidence type="ECO:0000256" key="2">
    <source>
        <dbReference type="ARBA" id="ARBA00023125"/>
    </source>
</evidence>
<dbReference type="PANTHER" id="PTHR30349:SF94">
    <property type="entry name" value="INTEGRASE_RECOMBINASE HI_1414-RELATED"/>
    <property type="match status" value="1"/>
</dbReference>
<dbReference type="Gene3D" id="1.10.150.130">
    <property type="match status" value="1"/>
</dbReference>
<dbReference type="InterPro" id="IPR046668">
    <property type="entry name" value="DUF6538"/>
</dbReference>
<organism evidence="8 9">
    <name type="scientific">Microvirga arsenatis</name>
    <dbReference type="NCBI Taxonomy" id="2692265"/>
    <lineage>
        <taxon>Bacteria</taxon>
        <taxon>Pseudomonadati</taxon>
        <taxon>Pseudomonadota</taxon>
        <taxon>Alphaproteobacteria</taxon>
        <taxon>Hyphomicrobiales</taxon>
        <taxon>Methylobacteriaceae</taxon>
        <taxon>Microvirga</taxon>
    </lineage>
</organism>
<protein>
    <submittedName>
        <fullName evidence="8">Tyrosine-type recombinase/integrase</fullName>
    </submittedName>
</protein>
<dbReference type="Gene3D" id="1.10.443.10">
    <property type="entry name" value="Intergrase catalytic core"/>
    <property type="match status" value="1"/>
</dbReference>
<gene>
    <name evidence="8" type="ORF">GR303_17750</name>
</gene>
<evidence type="ECO:0000256" key="5">
    <source>
        <dbReference type="SAM" id="MobiDB-lite"/>
    </source>
</evidence>
<accession>A0ABW9Z0L0</accession>
<dbReference type="RefSeq" id="WP_161724800.1">
    <property type="nucleotide sequence ID" value="NZ_JAAAXI010000014.1"/>
</dbReference>
<reference evidence="8 9" key="1">
    <citation type="submission" date="2020-01" db="EMBL/GenBank/DDBJ databases">
        <title>Microvirga sp. nov., an arsenate reduction bacterium isolated from Tibet hotspring sediments.</title>
        <authorList>
            <person name="Yuan C.-G."/>
        </authorList>
    </citation>
    <scope>NUCLEOTIDE SEQUENCE [LARGE SCALE GENOMIC DNA]</scope>
    <source>
        <strain evidence="8 9">SYSU G3D203</strain>
    </source>
</reference>
<evidence type="ECO:0000256" key="3">
    <source>
        <dbReference type="ARBA" id="ARBA00023172"/>
    </source>
</evidence>
<feature type="domain" description="Tyr recombinase" evidence="6">
    <location>
        <begin position="301"/>
        <end position="493"/>
    </location>
</feature>
<feature type="region of interest" description="Disordered" evidence="5">
    <location>
        <begin position="158"/>
        <end position="184"/>
    </location>
</feature>
<dbReference type="InterPro" id="IPR013762">
    <property type="entry name" value="Integrase-like_cat_sf"/>
</dbReference>
<dbReference type="EMBL" id="JAAAXJ010000011">
    <property type="protein sequence ID" value="NBJ26189.1"/>
    <property type="molecule type" value="Genomic_DNA"/>
</dbReference>
<keyword evidence="1" id="KW-0229">DNA integration</keyword>
<dbReference type="Pfam" id="PF00589">
    <property type="entry name" value="Phage_integrase"/>
    <property type="match status" value="1"/>
</dbReference>
<dbReference type="PROSITE" id="PS51898">
    <property type="entry name" value="TYR_RECOMBINASE"/>
    <property type="match status" value="1"/>
</dbReference>